<evidence type="ECO:0000256" key="6">
    <source>
        <dbReference type="ARBA" id="ARBA00022490"/>
    </source>
</evidence>
<dbReference type="AlphaFoldDB" id="G0WCS7"/>
<comment type="similarity">
    <text evidence="3">In the central section; belongs to the inositol 1,4,5-trisphosphate 5-phosphatase family.</text>
</comment>
<comment type="similarity">
    <text evidence="2">Belongs to the synaptojanin family.</text>
</comment>
<evidence type="ECO:0000256" key="1">
    <source>
        <dbReference type="ARBA" id="ARBA00004496"/>
    </source>
</evidence>
<keyword evidence="7" id="KW-0254">Endocytosis</keyword>
<dbReference type="PANTHER" id="PTHR11200:SF257">
    <property type="entry name" value="PHOSPHOINOSITIDE 5-PHOSPHATASE"/>
    <property type="match status" value="1"/>
</dbReference>
<protein>
    <recommendedName>
        <fullName evidence="4">phosphoinositide 5-phosphatase</fullName>
        <ecNumber evidence="4">3.1.3.36</ecNumber>
    </recommendedName>
</protein>
<dbReference type="GO" id="GO:0046856">
    <property type="term" value="P:phosphatidylinositol dephosphorylation"/>
    <property type="evidence" value="ECO:0007669"/>
    <property type="project" value="EnsemblFungi"/>
</dbReference>
<dbReference type="OMA" id="QHPCFEL"/>
<dbReference type="InterPro" id="IPR002013">
    <property type="entry name" value="SAC_dom"/>
</dbReference>
<dbReference type="GO" id="GO:0016020">
    <property type="term" value="C:membrane"/>
    <property type="evidence" value="ECO:0007669"/>
    <property type="project" value="TreeGrafter"/>
</dbReference>
<dbReference type="GO" id="GO:0006897">
    <property type="term" value="P:endocytosis"/>
    <property type="evidence" value="ECO:0007669"/>
    <property type="project" value="UniProtKB-KW"/>
</dbReference>
<dbReference type="GO" id="GO:0004439">
    <property type="term" value="F:phosphatidylinositol-4,5-bisphosphate 5-phosphatase activity"/>
    <property type="evidence" value="ECO:0007669"/>
    <property type="project" value="UniProtKB-EC"/>
</dbReference>
<evidence type="ECO:0000259" key="11">
    <source>
        <dbReference type="PROSITE" id="PS50275"/>
    </source>
</evidence>
<dbReference type="GO" id="GO:0030479">
    <property type="term" value="C:actin cortical patch"/>
    <property type="evidence" value="ECO:0007669"/>
    <property type="project" value="EnsemblFungi"/>
</dbReference>
<dbReference type="Gene3D" id="3.60.10.10">
    <property type="entry name" value="Endonuclease/exonuclease/phosphatase"/>
    <property type="match status" value="1"/>
</dbReference>
<evidence type="ECO:0000256" key="9">
    <source>
        <dbReference type="ARBA" id="ARBA00022927"/>
    </source>
</evidence>
<dbReference type="GO" id="GO:0004438">
    <property type="term" value="F:phosphatidylinositol-3-phosphate phosphatase activity"/>
    <property type="evidence" value="ECO:0007669"/>
    <property type="project" value="EnsemblFungi"/>
</dbReference>
<dbReference type="GO" id="GO:0015031">
    <property type="term" value="P:protein transport"/>
    <property type="evidence" value="ECO:0007669"/>
    <property type="project" value="UniProtKB-KW"/>
</dbReference>
<dbReference type="SMART" id="SM00128">
    <property type="entry name" value="IPPc"/>
    <property type="match status" value="1"/>
</dbReference>
<dbReference type="Proteomes" id="UP000000689">
    <property type="component" value="Chromosome 6"/>
</dbReference>
<dbReference type="GO" id="GO:0043813">
    <property type="term" value="F:phosphatidylinositol-3,5-bisphosphate 5-phosphatase activity"/>
    <property type="evidence" value="ECO:0007669"/>
    <property type="project" value="EnsemblFungi"/>
</dbReference>
<dbReference type="GeneID" id="11496926"/>
<keyword evidence="5" id="KW-0813">Transport</keyword>
<keyword evidence="6" id="KW-0963">Cytoplasm</keyword>
<keyword evidence="13" id="KW-1185">Reference proteome</keyword>
<evidence type="ECO:0000256" key="7">
    <source>
        <dbReference type="ARBA" id="ARBA00022583"/>
    </source>
</evidence>
<feature type="compositionally biased region" description="Polar residues" evidence="10">
    <location>
        <begin position="1184"/>
        <end position="1208"/>
    </location>
</feature>
<dbReference type="FunFam" id="3.60.10.10:FF:000029">
    <property type="entry name" value="Inositol polyphosphate 5-phosphatase"/>
    <property type="match status" value="1"/>
</dbReference>
<feature type="compositionally biased region" description="Polar residues" evidence="10">
    <location>
        <begin position="1022"/>
        <end position="1032"/>
    </location>
</feature>
<dbReference type="RefSeq" id="XP_003670831.1">
    <property type="nucleotide sequence ID" value="XM_003670783.1"/>
</dbReference>
<evidence type="ECO:0000256" key="2">
    <source>
        <dbReference type="ARBA" id="ARBA00008943"/>
    </source>
</evidence>
<evidence type="ECO:0000313" key="13">
    <source>
        <dbReference type="Proteomes" id="UP000000689"/>
    </source>
</evidence>
<evidence type="ECO:0000256" key="4">
    <source>
        <dbReference type="ARBA" id="ARBA00013044"/>
    </source>
</evidence>
<keyword evidence="8" id="KW-0378">Hydrolase</keyword>
<feature type="region of interest" description="Disordered" evidence="10">
    <location>
        <begin position="989"/>
        <end position="1042"/>
    </location>
</feature>
<dbReference type="EC" id="3.1.3.36" evidence="4"/>
<dbReference type="SUPFAM" id="SSF56219">
    <property type="entry name" value="DNase I-like"/>
    <property type="match status" value="1"/>
</dbReference>
<dbReference type="KEGG" id="ndi:NDAI_0F02700"/>
<dbReference type="Pfam" id="PF22669">
    <property type="entry name" value="Exo_endo_phos2"/>
    <property type="match status" value="1"/>
</dbReference>
<dbReference type="OrthoDB" id="405996at2759"/>
<dbReference type="GO" id="GO:0043812">
    <property type="term" value="F:phosphatidylinositol-4-phosphate phosphatase activity"/>
    <property type="evidence" value="ECO:0007669"/>
    <property type="project" value="EnsemblFungi"/>
</dbReference>
<dbReference type="PROSITE" id="PS50275">
    <property type="entry name" value="SAC"/>
    <property type="match status" value="1"/>
</dbReference>
<feature type="compositionally biased region" description="Low complexity" evidence="10">
    <location>
        <begin position="1005"/>
        <end position="1015"/>
    </location>
</feature>
<evidence type="ECO:0000256" key="5">
    <source>
        <dbReference type="ARBA" id="ARBA00022448"/>
    </source>
</evidence>
<dbReference type="InterPro" id="IPR046985">
    <property type="entry name" value="IP5"/>
</dbReference>
<accession>G0WCS7</accession>
<sequence>MIILLSVADNERKISLVSKSYALVFKSLNIPSKNDNNNNNNNNDGNIPYCSIELVTKASILNDRNYKRLLRHTIHGFIGLIEINNFIFIGLITGSSKLAQPIPNETINKILSVDFVCLNDSTWDFMELGALDYYDHSLSSSSSSSQIDKDIGDPQQRHPCHDLKKLLSNGSFYYSSNFDLTTTLQNRYLNNKTKGGIGDEDKDNDTNSNMNEAFMWNSFMMNEIMNYKNHLNVNHKKILNNEGFLTSVIRGFAKTFISYINHLKIALTIISKQSWKRAGTRFNSRGIDDDGNVSNFVETEFIMYSSQYCYSFTQIRGSIPIFWEQDTSLINNSRKIQITRSVDATQPIFDNHFIQLIEKYGPVHIINLLSKTKSNELKLSKAYKHHLINSNELRLDENVFLTEFNFHKETAQDGFSSVKRILPLINESILTNGYFSYDVKEDRIISKQVGVFRINCLDCLDRTNLIEQTISFANFKVFLTDFKLMNNNNNMRFIDDQDFAIKLNTLWADNGDQISQIYTGTNALKSSFSRKGKMSLAGALSDATKSVSRMYINNFSDKKTQQNIDLLLGRLPDQYPVQLFNPMNEFINSKLISMADNFTSFSSANILIGTFNVNGMSSNKSLDISNWLFPIGDKFKPDMVVLGFQEVIELTAGSILNADYTKSSFWETTVKDCLNQYVDDENEKYILLRVEQMSSLLILFFVKSDKINQIKKVEGSTKKTGFRGMTGNKGAVAIRFEYGNTSFCFVNVHLSAGVNNIEDRRNDYFSIMKNITFANSRKISNHSSIFWLGDLNYRITLSNEQVRKELYTENDGYIERLLEYDQLTKEINSNVIFQGFSEPTVQFRPTYKYDFGTNNYDSSEKARTPSWTDRIVYKGDNLSPLAYSASQLMISDHRPVYAAYRAKIEIVDEVSKANITEKLYLEYQRDHPDETIDFSDTEEDYDNDDDDGDDDRDLIHFEPGKYINPVAVAPKFDGNLTLPVDIEKTIAKTPPPLLPKRKIPAPPISRDSSSLSFRSVPLIPSRTPSSRVNSMNPPIPPPPRVQVKKDIDVSKNIATVENSKKEFKEEKEENIKRSIEEQTDTLIVSNKKSIEPSKLSFESVSIQRPPVPRKPKIFTSITDTLLVENDRKSSNSVGSKETLPPATDDLKTTNSINSSFKDTIELLSEDDDDDDSSSSIKKSFSPIEMTNVTSITSTNNQDKLKQSGNSNIQKKKKKPPAVPVEKESLENLPIHKWKPLSPKQK</sequence>
<feature type="region of interest" description="Disordered" evidence="10">
    <location>
        <begin position="1125"/>
        <end position="1151"/>
    </location>
</feature>
<gene>
    <name evidence="12" type="primary">NDAI0F02700</name>
    <name evidence="12" type="ordered locus">NDAI_0F02700</name>
</gene>
<organism evidence="12 13">
    <name type="scientific">Naumovozyma dairenensis (strain ATCC 10597 / BCRC 20456 / CBS 421 / NBRC 0211 / NRRL Y-12639)</name>
    <name type="common">Saccharomyces dairenensis</name>
    <dbReference type="NCBI Taxonomy" id="1071378"/>
    <lineage>
        <taxon>Eukaryota</taxon>
        <taxon>Fungi</taxon>
        <taxon>Dikarya</taxon>
        <taxon>Ascomycota</taxon>
        <taxon>Saccharomycotina</taxon>
        <taxon>Saccharomycetes</taxon>
        <taxon>Saccharomycetales</taxon>
        <taxon>Saccharomycetaceae</taxon>
        <taxon>Naumovozyma</taxon>
    </lineage>
</organism>
<dbReference type="HOGENOM" id="CLU_003016_2_0_1"/>
<dbReference type="STRING" id="1071378.G0WCS7"/>
<feature type="region of interest" description="Disordered" evidence="10">
    <location>
        <begin position="1164"/>
        <end position="1241"/>
    </location>
</feature>
<proteinExistence type="inferred from homology"/>
<evidence type="ECO:0000256" key="8">
    <source>
        <dbReference type="ARBA" id="ARBA00022801"/>
    </source>
</evidence>
<keyword evidence="9" id="KW-0653">Protein transport</keyword>
<dbReference type="EMBL" id="HE580272">
    <property type="protein sequence ID" value="CCD25588.1"/>
    <property type="molecule type" value="Genomic_DNA"/>
</dbReference>
<evidence type="ECO:0000256" key="3">
    <source>
        <dbReference type="ARBA" id="ARBA00009678"/>
    </source>
</evidence>
<evidence type="ECO:0000313" key="12">
    <source>
        <dbReference type="EMBL" id="CCD25588.1"/>
    </source>
</evidence>
<name>G0WCS7_NAUDC</name>
<evidence type="ECO:0000256" key="10">
    <source>
        <dbReference type="SAM" id="MobiDB-lite"/>
    </source>
</evidence>
<reference evidence="12 13" key="1">
    <citation type="journal article" date="2011" name="Proc. Natl. Acad. Sci. U.S.A.">
        <title>Evolutionary erosion of yeast sex chromosomes by mating-type switching accidents.</title>
        <authorList>
            <person name="Gordon J.L."/>
            <person name="Armisen D."/>
            <person name="Proux-Wera E."/>
            <person name="Oheigeartaigh S.S."/>
            <person name="Byrne K.P."/>
            <person name="Wolfe K.H."/>
        </authorList>
    </citation>
    <scope>NUCLEOTIDE SEQUENCE [LARGE SCALE GENOMIC DNA]</scope>
    <source>
        <strain evidence="13">ATCC 10597 / BCRC 20456 / CBS 421 / NBRC 0211 / NRRL Y-12639</strain>
    </source>
</reference>
<dbReference type="PANTHER" id="PTHR11200">
    <property type="entry name" value="INOSITOL 5-PHOSPHATASE"/>
    <property type="match status" value="1"/>
</dbReference>
<comment type="subcellular location">
    <subcellularLocation>
        <location evidence="1">Cytoplasm</location>
    </subcellularLocation>
</comment>
<feature type="compositionally biased region" description="Acidic residues" evidence="10">
    <location>
        <begin position="931"/>
        <end position="952"/>
    </location>
</feature>
<dbReference type="eggNOG" id="KOG0566">
    <property type="taxonomic scope" value="Eukaryota"/>
</dbReference>
<dbReference type="Pfam" id="PF02383">
    <property type="entry name" value="Syja_N"/>
    <property type="match status" value="1"/>
</dbReference>
<dbReference type="InterPro" id="IPR036691">
    <property type="entry name" value="Endo/exonu/phosph_ase_sf"/>
</dbReference>
<feature type="domain" description="SAC" evidence="11">
    <location>
        <begin position="163"/>
        <end position="520"/>
    </location>
</feature>
<dbReference type="InterPro" id="IPR000300">
    <property type="entry name" value="IPPc"/>
</dbReference>
<feature type="region of interest" description="Disordered" evidence="10">
    <location>
        <begin position="930"/>
        <end position="952"/>
    </location>
</feature>